<sequence length="223" mass="25970">MSFRQRAVIEFLVKEEIPAAEIHQTLQRAYGSVCLGASSVRRWVKHFKDRNASIEDEPRSGRPRTASTERNKERVDEIIQEDRRVTVDTIARKVGIGHSAVQEMIESLGYRKVCARWVPRLLTEDHKDKRPGRNIIILHDNDRPHAARLTLEAIAKMGWEVLPHPSYSPDLEPSDYHLFGFVKDQLRGQRFETRKAIQKAVRQCLRMAGTEFYRRGIFKLQER</sequence>
<dbReference type="AlphaFoldDB" id="A0A2J7RAP7"/>
<proteinExistence type="predicted"/>
<dbReference type="InterPro" id="IPR036397">
    <property type="entry name" value="RNaseH_sf"/>
</dbReference>
<dbReference type="PANTHER" id="PTHR46060:SF1">
    <property type="entry name" value="MARINER MOS1 TRANSPOSASE-LIKE PROTEIN"/>
    <property type="match status" value="1"/>
</dbReference>
<evidence type="ECO:0000313" key="2">
    <source>
        <dbReference type="Proteomes" id="UP000235965"/>
    </source>
</evidence>
<dbReference type="InterPro" id="IPR052709">
    <property type="entry name" value="Transposase-MT_Hybrid"/>
</dbReference>
<dbReference type="EMBL" id="NEVH01006566">
    <property type="protein sequence ID" value="PNF37900.1"/>
    <property type="molecule type" value="Genomic_DNA"/>
</dbReference>
<evidence type="ECO:0000313" key="1">
    <source>
        <dbReference type="EMBL" id="PNF37900.1"/>
    </source>
</evidence>
<dbReference type="Gene3D" id="3.30.420.10">
    <property type="entry name" value="Ribonuclease H-like superfamily/Ribonuclease H"/>
    <property type="match status" value="1"/>
</dbReference>
<dbReference type="GO" id="GO:0003676">
    <property type="term" value="F:nucleic acid binding"/>
    <property type="evidence" value="ECO:0007669"/>
    <property type="project" value="InterPro"/>
</dbReference>
<evidence type="ECO:0008006" key="3">
    <source>
        <dbReference type="Google" id="ProtNLM"/>
    </source>
</evidence>
<accession>A0A2J7RAP7</accession>
<dbReference type="PANTHER" id="PTHR46060">
    <property type="entry name" value="MARINER MOS1 TRANSPOSASE-LIKE PROTEIN"/>
    <property type="match status" value="1"/>
</dbReference>
<organism evidence="1 2">
    <name type="scientific">Cryptotermes secundus</name>
    <dbReference type="NCBI Taxonomy" id="105785"/>
    <lineage>
        <taxon>Eukaryota</taxon>
        <taxon>Metazoa</taxon>
        <taxon>Ecdysozoa</taxon>
        <taxon>Arthropoda</taxon>
        <taxon>Hexapoda</taxon>
        <taxon>Insecta</taxon>
        <taxon>Pterygota</taxon>
        <taxon>Neoptera</taxon>
        <taxon>Polyneoptera</taxon>
        <taxon>Dictyoptera</taxon>
        <taxon>Blattodea</taxon>
        <taxon>Blattoidea</taxon>
        <taxon>Termitoidae</taxon>
        <taxon>Kalotermitidae</taxon>
        <taxon>Cryptotermitinae</taxon>
        <taxon>Cryptotermes</taxon>
    </lineage>
</organism>
<gene>
    <name evidence="1" type="ORF">B7P43_G06197</name>
</gene>
<name>A0A2J7RAP7_9NEOP</name>
<dbReference type="Proteomes" id="UP000235965">
    <property type="component" value="Unassembled WGS sequence"/>
</dbReference>
<reference evidence="1 2" key="1">
    <citation type="submission" date="2017-12" db="EMBL/GenBank/DDBJ databases">
        <title>Hemimetabolous genomes reveal molecular basis of termite eusociality.</title>
        <authorList>
            <person name="Harrison M.C."/>
            <person name="Jongepier E."/>
            <person name="Robertson H.M."/>
            <person name="Arning N."/>
            <person name="Bitard-Feildel T."/>
            <person name="Chao H."/>
            <person name="Childers C.P."/>
            <person name="Dinh H."/>
            <person name="Doddapaneni H."/>
            <person name="Dugan S."/>
            <person name="Gowin J."/>
            <person name="Greiner C."/>
            <person name="Han Y."/>
            <person name="Hu H."/>
            <person name="Hughes D.S.T."/>
            <person name="Huylmans A.-K."/>
            <person name="Kemena C."/>
            <person name="Kremer L.P.M."/>
            <person name="Lee S.L."/>
            <person name="Lopez-Ezquerra A."/>
            <person name="Mallet L."/>
            <person name="Monroy-Kuhn J.M."/>
            <person name="Moser A."/>
            <person name="Murali S.C."/>
            <person name="Muzny D.M."/>
            <person name="Otani S."/>
            <person name="Piulachs M.-D."/>
            <person name="Poelchau M."/>
            <person name="Qu J."/>
            <person name="Schaub F."/>
            <person name="Wada-Katsumata A."/>
            <person name="Worley K.C."/>
            <person name="Xie Q."/>
            <person name="Ylla G."/>
            <person name="Poulsen M."/>
            <person name="Gibbs R.A."/>
            <person name="Schal C."/>
            <person name="Richards S."/>
            <person name="Belles X."/>
            <person name="Korb J."/>
            <person name="Bornberg-Bauer E."/>
        </authorList>
    </citation>
    <scope>NUCLEOTIDE SEQUENCE [LARGE SCALE GENOMIC DNA]</scope>
    <source>
        <tissue evidence="1">Whole body</tissue>
    </source>
</reference>
<dbReference type="OrthoDB" id="616263at2759"/>
<keyword evidence="2" id="KW-1185">Reference proteome</keyword>
<dbReference type="STRING" id="105785.A0A2J7RAP7"/>
<comment type="caution">
    <text evidence="1">The sequence shown here is derived from an EMBL/GenBank/DDBJ whole genome shotgun (WGS) entry which is preliminary data.</text>
</comment>
<protein>
    <recommendedName>
        <fullName evidence="3">Mos1 transposase HTH domain-containing protein</fullName>
    </recommendedName>
</protein>
<dbReference type="Gene3D" id="1.10.10.1450">
    <property type="match status" value="1"/>
</dbReference>
<dbReference type="InParanoid" id="A0A2J7RAP7"/>